<evidence type="ECO:0000256" key="2">
    <source>
        <dbReference type="ARBA" id="ARBA00023125"/>
    </source>
</evidence>
<evidence type="ECO:0000313" key="5">
    <source>
        <dbReference type="EMBL" id="RDL45086.1"/>
    </source>
</evidence>
<evidence type="ECO:0000256" key="3">
    <source>
        <dbReference type="ARBA" id="ARBA00023163"/>
    </source>
</evidence>
<evidence type="ECO:0000259" key="4">
    <source>
        <dbReference type="PROSITE" id="PS01124"/>
    </source>
</evidence>
<dbReference type="GO" id="GO:0043565">
    <property type="term" value="F:sequence-specific DNA binding"/>
    <property type="evidence" value="ECO:0007669"/>
    <property type="project" value="InterPro"/>
</dbReference>
<dbReference type="InterPro" id="IPR009057">
    <property type="entry name" value="Homeodomain-like_sf"/>
</dbReference>
<dbReference type="Gene3D" id="1.10.10.60">
    <property type="entry name" value="Homeodomain-like"/>
    <property type="match status" value="1"/>
</dbReference>
<evidence type="ECO:0000256" key="1">
    <source>
        <dbReference type="ARBA" id="ARBA00023015"/>
    </source>
</evidence>
<dbReference type="PANTHER" id="PTHR43280:SF32">
    <property type="entry name" value="TRANSCRIPTIONAL REGULATORY PROTEIN"/>
    <property type="match status" value="1"/>
</dbReference>
<dbReference type="PANTHER" id="PTHR43280">
    <property type="entry name" value="ARAC-FAMILY TRANSCRIPTIONAL REGULATOR"/>
    <property type="match status" value="1"/>
</dbReference>
<dbReference type="OrthoDB" id="9814125at2"/>
<evidence type="ECO:0000313" key="6">
    <source>
        <dbReference type="Proteomes" id="UP000254326"/>
    </source>
</evidence>
<sequence length="296" mass="34166">MLTNILGSMVRFEEIKPGLQPRTFSTGSDSFESFNLIGIIQRGDLYLEMDNARHDLEEWSLFCIPHQKKAKVIVPPGSHVWLLGYHFEMTYVVLGAESDSQRLDILMRQLTIAGCTEHDLEARFLPLLRLFRDEFDLAKHRSRSVICSIIRILLISLYRFVALDSVTPQEIPDDTLLQRFRQWVELEYRNRRTVSYYCDVLNITYDRLHAICQRNLGKSPLQLINHRILMEAVARLTSSSDSIQTIANGLGYNDASQFSHFFKKNTTTSPAQFRKLQALQSEHSGANDKHAFSDWP</sequence>
<accession>A0A370UBA8</accession>
<dbReference type="AlphaFoldDB" id="A0A370UBA8"/>
<keyword evidence="1" id="KW-0805">Transcription regulation</keyword>
<name>A0A370UBA8_9GAMM</name>
<dbReference type="EMBL" id="QKRA01000002">
    <property type="protein sequence ID" value="RDL45086.1"/>
    <property type="molecule type" value="Genomic_DNA"/>
</dbReference>
<dbReference type="InterPro" id="IPR018060">
    <property type="entry name" value="HTH_AraC"/>
</dbReference>
<dbReference type="PROSITE" id="PS01124">
    <property type="entry name" value="HTH_ARAC_FAMILY_2"/>
    <property type="match status" value="1"/>
</dbReference>
<dbReference type="RefSeq" id="WP_115467123.1">
    <property type="nucleotide sequence ID" value="NZ_QKRA01000002.1"/>
</dbReference>
<gene>
    <name evidence="5" type="ORF">DN730_05585</name>
</gene>
<protein>
    <recommendedName>
        <fullName evidence="4">HTH araC/xylS-type domain-containing protein</fullName>
    </recommendedName>
</protein>
<keyword evidence="3" id="KW-0804">Transcription</keyword>
<proteinExistence type="predicted"/>
<dbReference type="GO" id="GO:0003700">
    <property type="term" value="F:DNA-binding transcription factor activity"/>
    <property type="evidence" value="ECO:0007669"/>
    <property type="project" value="InterPro"/>
</dbReference>
<organism evidence="5 6">
    <name type="scientific">Marinomonas piezotolerans</name>
    <dbReference type="NCBI Taxonomy" id="2213058"/>
    <lineage>
        <taxon>Bacteria</taxon>
        <taxon>Pseudomonadati</taxon>
        <taxon>Pseudomonadota</taxon>
        <taxon>Gammaproteobacteria</taxon>
        <taxon>Oceanospirillales</taxon>
        <taxon>Oceanospirillaceae</taxon>
        <taxon>Marinomonas</taxon>
    </lineage>
</organism>
<dbReference type="Pfam" id="PF12833">
    <property type="entry name" value="HTH_18"/>
    <property type="match status" value="1"/>
</dbReference>
<keyword evidence="6" id="KW-1185">Reference proteome</keyword>
<keyword evidence="2" id="KW-0238">DNA-binding</keyword>
<comment type="caution">
    <text evidence="5">The sequence shown here is derived from an EMBL/GenBank/DDBJ whole genome shotgun (WGS) entry which is preliminary data.</text>
</comment>
<feature type="domain" description="HTH araC/xylS-type" evidence="4">
    <location>
        <begin position="178"/>
        <end position="276"/>
    </location>
</feature>
<dbReference type="SMART" id="SM00342">
    <property type="entry name" value="HTH_ARAC"/>
    <property type="match status" value="1"/>
</dbReference>
<dbReference type="SUPFAM" id="SSF46689">
    <property type="entry name" value="Homeodomain-like"/>
    <property type="match status" value="1"/>
</dbReference>
<dbReference type="Proteomes" id="UP000254326">
    <property type="component" value="Unassembled WGS sequence"/>
</dbReference>
<reference evidence="5 6" key="1">
    <citation type="submission" date="2018-06" db="EMBL/GenBank/DDBJ databases">
        <title>Marinomonas sp. YLB-05 draft genome sequence.</title>
        <authorList>
            <person name="Yu L."/>
            <person name="Tang X."/>
        </authorList>
    </citation>
    <scope>NUCLEOTIDE SEQUENCE [LARGE SCALE GENOMIC DNA]</scope>
    <source>
        <strain evidence="5 6">YLB-05</strain>
    </source>
</reference>